<protein>
    <submittedName>
        <fullName evidence="1">DNA phosphorothioation-dependent restriction protein DptF</fullName>
    </submittedName>
</protein>
<dbReference type="EMBL" id="JABVEG010000001">
    <property type="protein sequence ID" value="NUI81638.1"/>
    <property type="molecule type" value="Genomic_DNA"/>
</dbReference>
<comment type="caution">
    <text evidence="1">The sequence shown here is derived from an EMBL/GenBank/DDBJ whole genome shotgun (WGS) entry which is preliminary data.</text>
</comment>
<organism evidence="1 2">
    <name type="scientific">Staphylococcus borealis</name>
    <dbReference type="NCBI Taxonomy" id="2742203"/>
    <lineage>
        <taxon>Bacteria</taxon>
        <taxon>Bacillati</taxon>
        <taxon>Bacillota</taxon>
        <taxon>Bacilli</taxon>
        <taxon>Bacillales</taxon>
        <taxon>Staphylococcaceae</taxon>
        <taxon>Staphylococcus</taxon>
    </lineage>
</organism>
<evidence type="ECO:0000313" key="1">
    <source>
        <dbReference type="EMBL" id="NUI81638.1"/>
    </source>
</evidence>
<dbReference type="InterPro" id="IPR027417">
    <property type="entry name" value="P-loop_NTPase"/>
</dbReference>
<keyword evidence="2" id="KW-1185">Reference proteome</keyword>
<dbReference type="InterPro" id="IPR017647">
    <property type="entry name" value="Dnd_assoc_3"/>
</dbReference>
<evidence type="ECO:0000313" key="2">
    <source>
        <dbReference type="Proteomes" id="UP000610527"/>
    </source>
</evidence>
<dbReference type="NCBIfam" id="TIGR03238">
    <property type="entry name" value="dnd_assoc_3"/>
    <property type="match status" value="1"/>
</dbReference>
<dbReference type="SUPFAM" id="SSF52540">
    <property type="entry name" value="P-loop containing nucleoside triphosphate hydrolases"/>
    <property type="match status" value="1"/>
</dbReference>
<sequence>MELKNIIKDNFFKTLKMIDISFDIYNLEKVNINVFNSHIFKLRTQQLVDNTTYELLRNIKNQLKEVQQYGDENSYIKLNEYLKHLKSYIEKQSNITSSNLIDLMNNLSTSSRESIVNTEEFNKFNEYLHVHRKIENELKESLLNLKSKDRGIIFLVGSVGDGKSHLLSYLNKYQPELFKDVFIYNDATESNNPYKTAIETLVEKLTQFEKNEINKIVIAINVGMLNNLNEYLRANNINLEIIKTIEQSNIFSNKGMNNLYFGLDNISIVSFLNEKVFDIEQSEVKSEFYDAIFNKIFSEDMGNPFYKAFIEDDGFNRKEPIYQNYLLMLDKNVQTTIKYLIIKTQIVNKRIISTRALLNFLYDIIVPEVNQRSNDSFLVNMLFNSNGKSSLLTSMHFQDPVLFQSAKLDKINIELFNTLDLQAKCEQLFGEDNYKKVMSYLYLLDGLDHKRRFEMIVRLHYLFDYTEYEPTTFISFINMISDLNTNNALKKDILNKVILAIYRWKGSPKKNYIYNESLKPETSIQIGLEFKPKVHLVSVNEKNNLIVQLKVQEYIAEIEMDYNLFNLLEKIEAGYVVKEKDKIEAIVFTEFVDSIINNLESNENTIIKLPSSNETYIIHDGFLGYQLEEVD</sequence>
<proteinExistence type="predicted"/>
<name>A0ABX2LH58_9STAP</name>
<dbReference type="Proteomes" id="UP000610527">
    <property type="component" value="Unassembled WGS sequence"/>
</dbReference>
<accession>A0ABX2LH58</accession>
<dbReference type="RefSeq" id="WP_174841802.1">
    <property type="nucleotide sequence ID" value="NZ_JABVEG010000001.1"/>
</dbReference>
<gene>
    <name evidence="1" type="primary">dptF</name>
    <name evidence="1" type="ORF">HUN84_02530</name>
</gene>
<reference evidence="1 2" key="1">
    <citation type="submission" date="2020-06" db="EMBL/GenBank/DDBJ databases">
        <title>Staphylococcus borealis sp. nov. -A novel member of the Staphylococcaceae family isolated from skin and blood in humans.</title>
        <authorList>
            <person name="Pain M."/>
            <person name="Wolden R."/>
            <person name="Jaen-Luchoro D."/>
            <person name="Salva-Serra F."/>
            <person name="Iglesias B.P."/>
            <person name="Karlsson R."/>
            <person name="Klingenberg C."/>
            <person name="Cavanagh J.P."/>
        </authorList>
    </citation>
    <scope>NUCLEOTIDE SEQUENCE [LARGE SCALE GENOMIC DNA]</scope>
    <source>
        <strain evidence="1 2">58-22</strain>
    </source>
</reference>